<dbReference type="InterPro" id="IPR029526">
    <property type="entry name" value="PGBD"/>
</dbReference>
<feature type="non-terminal residue" evidence="2">
    <location>
        <position position="152"/>
    </location>
</feature>
<keyword evidence="3" id="KW-1185">Reference proteome</keyword>
<proteinExistence type="predicted"/>
<dbReference type="Proteomes" id="UP001162156">
    <property type="component" value="Unassembled WGS sequence"/>
</dbReference>
<dbReference type="EMBL" id="JANEYF010002041">
    <property type="protein sequence ID" value="KAJ8952230.1"/>
    <property type="molecule type" value="Genomic_DNA"/>
</dbReference>
<feature type="domain" description="PiggyBac transposable element-derived protein" evidence="1">
    <location>
        <begin position="1"/>
        <end position="89"/>
    </location>
</feature>
<comment type="caution">
    <text evidence="2">The sequence shown here is derived from an EMBL/GenBank/DDBJ whole genome shotgun (WGS) entry which is preliminary data.</text>
</comment>
<gene>
    <name evidence="2" type="ORF">NQ314_007578</name>
</gene>
<evidence type="ECO:0000313" key="3">
    <source>
        <dbReference type="Proteomes" id="UP001162156"/>
    </source>
</evidence>
<reference evidence="2" key="1">
    <citation type="journal article" date="2023" name="Insect Mol. Biol.">
        <title>Genome sequencing provides insights into the evolution of gene families encoding plant cell wall-degrading enzymes in longhorned beetles.</title>
        <authorList>
            <person name="Shin N.R."/>
            <person name="Okamura Y."/>
            <person name="Kirsch R."/>
            <person name="Pauchet Y."/>
        </authorList>
    </citation>
    <scope>NUCLEOTIDE SEQUENCE</scope>
    <source>
        <strain evidence="2">RBIC_L_NR</strain>
    </source>
</reference>
<name>A0AAV8YLW3_9CUCU</name>
<organism evidence="2 3">
    <name type="scientific">Rhamnusium bicolor</name>
    <dbReference type="NCBI Taxonomy" id="1586634"/>
    <lineage>
        <taxon>Eukaryota</taxon>
        <taxon>Metazoa</taxon>
        <taxon>Ecdysozoa</taxon>
        <taxon>Arthropoda</taxon>
        <taxon>Hexapoda</taxon>
        <taxon>Insecta</taxon>
        <taxon>Pterygota</taxon>
        <taxon>Neoptera</taxon>
        <taxon>Endopterygota</taxon>
        <taxon>Coleoptera</taxon>
        <taxon>Polyphaga</taxon>
        <taxon>Cucujiformia</taxon>
        <taxon>Chrysomeloidea</taxon>
        <taxon>Cerambycidae</taxon>
        <taxon>Lepturinae</taxon>
        <taxon>Rhagiini</taxon>
        <taxon>Rhamnusium</taxon>
    </lineage>
</organism>
<evidence type="ECO:0000259" key="1">
    <source>
        <dbReference type="Pfam" id="PF13843"/>
    </source>
</evidence>
<dbReference type="Pfam" id="PF13843">
    <property type="entry name" value="DDE_Tnp_1_7"/>
    <property type="match status" value="1"/>
</dbReference>
<sequence>MNLEVYVGQQPDGPCKVSNSPNYIVEGLCESIKGSGRNLTIDNWFTSVPLVEKLHEEYTLTVIGTIRKNKEELSLEFSHPTHPPGASMFGFMKNYTLPHLRIRVAKENISKQLKNRLREICEIQDIPGLLNRNREGETGSCSVCSSKRNRKT</sequence>
<evidence type="ECO:0000313" key="2">
    <source>
        <dbReference type="EMBL" id="KAJ8952230.1"/>
    </source>
</evidence>
<dbReference type="AlphaFoldDB" id="A0AAV8YLW3"/>
<protein>
    <recommendedName>
        <fullName evidence="1">PiggyBac transposable element-derived protein domain-containing protein</fullName>
    </recommendedName>
</protein>
<accession>A0AAV8YLW3</accession>